<dbReference type="UniPathway" id="UPA00394">
    <property type="reaction ID" value="UER00652"/>
</dbReference>
<gene>
    <name evidence="12" type="ORF">GPM918_LOCUS14581</name>
    <name evidence="13" type="ORF">SRO942_LOCUS14581</name>
</gene>
<evidence type="ECO:0000256" key="1">
    <source>
        <dbReference type="ARBA" id="ARBA00001163"/>
    </source>
</evidence>
<protein>
    <recommendedName>
        <fullName evidence="5">2-oxo-4-hydroxy-4-carboxy-5-ureidoimidazoline decarboxylase</fullName>
        <ecNumber evidence="5">4.1.1.97</ecNumber>
    </recommendedName>
    <alternativeName>
        <fullName evidence="10">Parahox neighbor</fullName>
    </alternativeName>
    <alternativeName>
        <fullName evidence="9">Ureidoimidazoline (2-oxo-4-hydroxy-4-carboxy-5-) decarboxylase</fullName>
    </alternativeName>
</protein>
<evidence type="ECO:0000256" key="6">
    <source>
        <dbReference type="ARBA" id="ARBA00022631"/>
    </source>
</evidence>
<keyword evidence="6" id="KW-0659">Purine metabolism</keyword>
<dbReference type="InterPro" id="IPR018020">
    <property type="entry name" value="OHCU_decarboxylase"/>
</dbReference>
<comment type="pathway">
    <text evidence="3">Purine metabolism; urate degradation; (S)-allantoin from urate: step 3/3.</text>
</comment>
<evidence type="ECO:0000313" key="13">
    <source>
        <dbReference type="EMBL" id="CAF3788653.1"/>
    </source>
</evidence>
<dbReference type="EMBL" id="CAJNOQ010003535">
    <property type="protein sequence ID" value="CAF1017154.1"/>
    <property type="molecule type" value="Genomic_DNA"/>
</dbReference>
<evidence type="ECO:0000256" key="9">
    <source>
        <dbReference type="ARBA" id="ARBA00030624"/>
    </source>
</evidence>
<keyword evidence="14" id="KW-1185">Reference proteome</keyword>
<keyword evidence="8" id="KW-0456">Lyase</keyword>
<name>A0A814HZJ0_9BILA</name>
<comment type="function">
    <text evidence="2">Catalyzes the stereoselective decarboxylation of 2-oxo-4-hydroxy-4-carboxy-5-ureidoimidazoline (OHCU) to (S)-allantoin.</text>
</comment>
<evidence type="ECO:0000313" key="12">
    <source>
        <dbReference type="EMBL" id="CAF1017154.1"/>
    </source>
</evidence>
<feature type="non-terminal residue" evidence="12">
    <location>
        <position position="1"/>
    </location>
</feature>
<sequence>HILLAVVNMTHSLTEINSLTEDEFVLLFGSIYEKTPSIAQQTWISCPFKSLTDLHEHMVDVVNHLSNDDKLKLIRSHPDLGSRMKMSSESVNEQSSLGLDRLTPDEYKQFQQINDEYKQKFGIPFICAVKHHKTREAILRAYEERLKHDTIDKEIEQALIEINQIAKFRLMDLVQE</sequence>
<dbReference type="GO" id="GO:0005777">
    <property type="term" value="C:peroxisome"/>
    <property type="evidence" value="ECO:0007669"/>
    <property type="project" value="TreeGrafter"/>
</dbReference>
<dbReference type="NCBIfam" id="TIGR03164">
    <property type="entry name" value="UHCUDC"/>
    <property type="match status" value="1"/>
</dbReference>
<comment type="similarity">
    <text evidence="4">Belongs to the OHCU decarboxylase family.</text>
</comment>
<dbReference type="SUPFAM" id="SSF158694">
    <property type="entry name" value="UraD-Like"/>
    <property type="match status" value="1"/>
</dbReference>
<feature type="domain" description="Oxo-4-hydroxy-4-carboxy-5-ureidoimidazoline decarboxylase" evidence="11">
    <location>
        <begin position="17"/>
        <end position="170"/>
    </location>
</feature>
<dbReference type="GO" id="GO:0019628">
    <property type="term" value="P:urate catabolic process"/>
    <property type="evidence" value="ECO:0007669"/>
    <property type="project" value="UniProtKB-UniPathway"/>
</dbReference>
<evidence type="ECO:0000259" key="11">
    <source>
        <dbReference type="Pfam" id="PF09349"/>
    </source>
</evidence>
<evidence type="ECO:0000313" key="14">
    <source>
        <dbReference type="Proteomes" id="UP000663829"/>
    </source>
</evidence>
<dbReference type="Proteomes" id="UP000663829">
    <property type="component" value="Unassembled WGS sequence"/>
</dbReference>
<dbReference type="GO" id="GO:0000255">
    <property type="term" value="P:allantoin metabolic process"/>
    <property type="evidence" value="ECO:0007669"/>
    <property type="project" value="InterPro"/>
</dbReference>
<dbReference type="EMBL" id="CAJOBC010003535">
    <property type="protein sequence ID" value="CAF3788653.1"/>
    <property type="molecule type" value="Genomic_DNA"/>
</dbReference>
<organism evidence="12 14">
    <name type="scientific">Didymodactylos carnosus</name>
    <dbReference type="NCBI Taxonomy" id="1234261"/>
    <lineage>
        <taxon>Eukaryota</taxon>
        <taxon>Metazoa</taxon>
        <taxon>Spiralia</taxon>
        <taxon>Gnathifera</taxon>
        <taxon>Rotifera</taxon>
        <taxon>Eurotatoria</taxon>
        <taxon>Bdelloidea</taxon>
        <taxon>Philodinida</taxon>
        <taxon>Philodinidae</taxon>
        <taxon>Didymodactylos</taxon>
    </lineage>
</organism>
<evidence type="ECO:0000256" key="10">
    <source>
        <dbReference type="ARBA" id="ARBA00032116"/>
    </source>
</evidence>
<dbReference type="AlphaFoldDB" id="A0A814HZJ0"/>
<evidence type="ECO:0000256" key="7">
    <source>
        <dbReference type="ARBA" id="ARBA00022793"/>
    </source>
</evidence>
<keyword evidence="7" id="KW-0210">Decarboxylase</keyword>
<evidence type="ECO:0000256" key="5">
    <source>
        <dbReference type="ARBA" id="ARBA00012257"/>
    </source>
</evidence>
<accession>A0A814HZJ0</accession>
<evidence type="ECO:0000256" key="8">
    <source>
        <dbReference type="ARBA" id="ARBA00023239"/>
    </source>
</evidence>
<reference evidence="12" key="1">
    <citation type="submission" date="2021-02" db="EMBL/GenBank/DDBJ databases">
        <authorList>
            <person name="Nowell W R."/>
        </authorList>
    </citation>
    <scope>NUCLEOTIDE SEQUENCE</scope>
</reference>
<dbReference type="OrthoDB" id="9970124at2759"/>
<dbReference type="GO" id="GO:0006144">
    <property type="term" value="P:purine nucleobase metabolic process"/>
    <property type="evidence" value="ECO:0007669"/>
    <property type="project" value="UniProtKB-KW"/>
</dbReference>
<evidence type="ECO:0000256" key="2">
    <source>
        <dbReference type="ARBA" id="ARBA00002506"/>
    </source>
</evidence>
<dbReference type="InterPro" id="IPR036778">
    <property type="entry name" value="OHCU_decarboxylase_sf"/>
</dbReference>
<dbReference type="InterPro" id="IPR017580">
    <property type="entry name" value="OHCU_decarboxylase-1"/>
</dbReference>
<proteinExistence type="inferred from homology"/>
<comment type="catalytic activity">
    <reaction evidence="1">
        <text>5-hydroxy-2-oxo-4-ureido-2,5-dihydro-1H-imidazole-5-carboxylate + H(+) = (S)-allantoin + CO2</text>
        <dbReference type="Rhea" id="RHEA:26301"/>
        <dbReference type="ChEBI" id="CHEBI:15378"/>
        <dbReference type="ChEBI" id="CHEBI:15678"/>
        <dbReference type="ChEBI" id="CHEBI:16526"/>
        <dbReference type="ChEBI" id="CHEBI:58639"/>
        <dbReference type="EC" id="4.1.1.97"/>
    </reaction>
</comment>
<dbReference type="Gene3D" id="1.10.3330.10">
    <property type="entry name" value="Oxo-4-hydroxy-4-carboxy-5-ureidoimidazoline decarboxylase"/>
    <property type="match status" value="1"/>
</dbReference>
<dbReference type="PANTHER" id="PTHR43466">
    <property type="entry name" value="2-OXO-4-HYDROXY-4-CARBOXY-5-UREIDOIMIDAZOLINE DECARBOXYLASE-RELATED"/>
    <property type="match status" value="1"/>
</dbReference>
<dbReference type="Proteomes" id="UP000681722">
    <property type="component" value="Unassembled WGS sequence"/>
</dbReference>
<dbReference type="GO" id="GO:0051997">
    <property type="term" value="F:2-oxo-4-hydroxy-4-carboxy-5-ureidoimidazoline decarboxylase activity"/>
    <property type="evidence" value="ECO:0007669"/>
    <property type="project" value="UniProtKB-EC"/>
</dbReference>
<dbReference type="PANTHER" id="PTHR43466:SF1">
    <property type="entry name" value="2-OXO-4-HYDROXY-4-CARBOXY-5-UREIDOIMIDAZOLINE DECARBOXYLASE-RELATED"/>
    <property type="match status" value="1"/>
</dbReference>
<comment type="caution">
    <text evidence="12">The sequence shown here is derived from an EMBL/GenBank/DDBJ whole genome shotgun (WGS) entry which is preliminary data.</text>
</comment>
<dbReference type="EC" id="4.1.1.97" evidence="5"/>
<evidence type="ECO:0000256" key="3">
    <source>
        <dbReference type="ARBA" id="ARBA00004754"/>
    </source>
</evidence>
<evidence type="ECO:0000256" key="4">
    <source>
        <dbReference type="ARBA" id="ARBA00005793"/>
    </source>
</evidence>
<dbReference type="Pfam" id="PF09349">
    <property type="entry name" value="OHCU_decarbox"/>
    <property type="match status" value="1"/>
</dbReference>